<evidence type="ECO:0000313" key="1">
    <source>
        <dbReference type="EMBL" id="TFK73531.1"/>
    </source>
</evidence>
<organism evidence="1 2">
    <name type="scientific">Pluteus cervinus</name>
    <dbReference type="NCBI Taxonomy" id="181527"/>
    <lineage>
        <taxon>Eukaryota</taxon>
        <taxon>Fungi</taxon>
        <taxon>Dikarya</taxon>
        <taxon>Basidiomycota</taxon>
        <taxon>Agaricomycotina</taxon>
        <taxon>Agaricomycetes</taxon>
        <taxon>Agaricomycetidae</taxon>
        <taxon>Agaricales</taxon>
        <taxon>Pluteineae</taxon>
        <taxon>Pluteaceae</taxon>
        <taxon>Pluteus</taxon>
    </lineage>
</organism>
<protein>
    <submittedName>
        <fullName evidence="1">Uncharacterized protein</fullName>
    </submittedName>
</protein>
<dbReference type="EMBL" id="ML208275">
    <property type="protein sequence ID" value="TFK73531.1"/>
    <property type="molecule type" value="Genomic_DNA"/>
</dbReference>
<name>A0ACD3B7A7_9AGAR</name>
<proteinExistence type="predicted"/>
<dbReference type="Proteomes" id="UP000308600">
    <property type="component" value="Unassembled WGS sequence"/>
</dbReference>
<keyword evidence="2" id="KW-1185">Reference proteome</keyword>
<accession>A0ACD3B7A7</accession>
<gene>
    <name evidence="1" type="ORF">BDN72DRAFT_834674</name>
</gene>
<evidence type="ECO:0000313" key="2">
    <source>
        <dbReference type="Proteomes" id="UP000308600"/>
    </source>
</evidence>
<sequence>MTLPPELIWHILSYLSVPDLITCSAISTKFAKIINESSRFQYLIELAKSRMVSTLPASAHPPSQTRLNILREREKSWRYLRWKGRHRLKLPPTGSVYEFVGGLYGNGREDEQRVTASVSFVELPNSLDMPRVNEDGSVDLKMWTHCMGDIQILDFTMDPAQDLLVLVALAPPQSKYVYELHLRSLSTNEPHPRAPSPVLACLLRADLPLPSIDVLAAIRVQVSGSLIAFLVKEDHGDRGAHMEIWNWENSPQNSCQMARLSGIDDFTMLSHNTFLLVRPSGRFEVYTFQDPANGSNCPISRASYAFPPLSDGYAYWYITMSSNPPPGYVPNAHNTFPGNNSSDNQQIYYPRPDERIHACCVYISNPNREDNTQVYSFVFFLNIKTFLNPPEEWFQRTPTHARSSRRHPVRIQRDGSSSNSSSGSSGSASSSRSSSSTPPSSTSSVVDLSTLLTPSSTLPVLAPSAPTPGGNPATLEFPWSDTLEYITTSVGTAYQATSLSFNPVLPPTEQHRRRRGGSARFKLPSTQTTHVPWEVWGPQNTRWFEESLSTDWQHAIYGLRTVECVRLTKEEVALANILSGEASSTSHAHTSLNGTVAPTPHTTNSAAATTSLVDSFEDRRQPPEALRYLRLRDFNAHAVAEAYDALDQDNPFITDGPSVSTSNGKGKAKDDPRWHTPRVVVGPSVTPTHGVFQEDIVSSLPYTEVSTKEVFDITDVMMDDCRLLLLKRGNLGRLKTVDVLTM</sequence>
<reference evidence="1 2" key="1">
    <citation type="journal article" date="2019" name="Nat. Ecol. Evol.">
        <title>Megaphylogeny resolves global patterns of mushroom evolution.</title>
        <authorList>
            <person name="Varga T."/>
            <person name="Krizsan K."/>
            <person name="Foldi C."/>
            <person name="Dima B."/>
            <person name="Sanchez-Garcia M."/>
            <person name="Sanchez-Ramirez S."/>
            <person name="Szollosi G.J."/>
            <person name="Szarkandi J.G."/>
            <person name="Papp V."/>
            <person name="Albert L."/>
            <person name="Andreopoulos W."/>
            <person name="Angelini C."/>
            <person name="Antonin V."/>
            <person name="Barry K.W."/>
            <person name="Bougher N.L."/>
            <person name="Buchanan P."/>
            <person name="Buyck B."/>
            <person name="Bense V."/>
            <person name="Catcheside P."/>
            <person name="Chovatia M."/>
            <person name="Cooper J."/>
            <person name="Damon W."/>
            <person name="Desjardin D."/>
            <person name="Finy P."/>
            <person name="Geml J."/>
            <person name="Haridas S."/>
            <person name="Hughes K."/>
            <person name="Justo A."/>
            <person name="Karasinski D."/>
            <person name="Kautmanova I."/>
            <person name="Kiss B."/>
            <person name="Kocsube S."/>
            <person name="Kotiranta H."/>
            <person name="LaButti K.M."/>
            <person name="Lechner B.E."/>
            <person name="Liimatainen K."/>
            <person name="Lipzen A."/>
            <person name="Lukacs Z."/>
            <person name="Mihaltcheva S."/>
            <person name="Morgado L.N."/>
            <person name="Niskanen T."/>
            <person name="Noordeloos M.E."/>
            <person name="Ohm R.A."/>
            <person name="Ortiz-Santana B."/>
            <person name="Ovrebo C."/>
            <person name="Racz N."/>
            <person name="Riley R."/>
            <person name="Savchenko A."/>
            <person name="Shiryaev A."/>
            <person name="Soop K."/>
            <person name="Spirin V."/>
            <person name="Szebenyi C."/>
            <person name="Tomsovsky M."/>
            <person name="Tulloss R.E."/>
            <person name="Uehling J."/>
            <person name="Grigoriev I.V."/>
            <person name="Vagvolgyi C."/>
            <person name="Papp T."/>
            <person name="Martin F.M."/>
            <person name="Miettinen O."/>
            <person name="Hibbett D.S."/>
            <person name="Nagy L.G."/>
        </authorList>
    </citation>
    <scope>NUCLEOTIDE SEQUENCE [LARGE SCALE GENOMIC DNA]</scope>
    <source>
        <strain evidence="1 2">NL-1719</strain>
    </source>
</reference>